<dbReference type="EMBL" id="CM047946">
    <property type="protein sequence ID" value="KAI9897729.1"/>
    <property type="molecule type" value="Genomic_DNA"/>
</dbReference>
<organism evidence="1 2">
    <name type="scientific">Trichothecium roseum</name>
    <dbReference type="NCBI Taxonomy" id="47278"/>
    <lineage>
        <taxon>Eukaryota</taxon>
        <taxon>Fungi</taxon>
        <taxon>Dikarya</taxon>
        <taxon>Ascomycota</taxon>
        <taxon>Pezizomycotina</taxon>
        <taxon>Sordariomycetes</taxon>
        <taxon>Hypocreomycetidae</taxon>
        <taxon>Hypocreales</taxon>
        <taxon>Hypocreales incertae sedis</taxon>
        <taxon>Trichothecium</taxon>
    </lineage>
</organism>
<accession>A0ACC0UW22</accession>
<sequence>MKVSAWMLSTLLLAAGGARAAAAHQGDNNNGTKSTATITSPPAAPTVNVQGGVEDEDSPSPYADYKSFTSAILNSTNTYRAQHNASSLTWNATLASFASSWISSSCKMSHSGGPYGENLAIGYPDPAAAVRAWGDERASFDFRDGGFSHETGHFTQLVWRSSRQVGCGRRDCGEGKGWYVACEYLPVGNVRGHYREEVLPQISGPETGDDDDDDDDDDSDDGDGRGGGEEEKRKKGTNTAWVAGVTIICYGLIGLVVFAEWSPSPR</sequence>
<dbReference type="Proteomes" id="UP001163324">
    <property type="component" value="Chromosome 7"/>
</dbReference>
<proteinExistence type="predicted"/>
<evidence type="ECO:0000313" key="1">
    <source>
        <dbReference type="EMBL" id="KAI9897729.1"/>
    </source>
</evidence>
<reference evidence="1" key="1">
    <citation type="submission" date="2022-10" db="EMBL/GenBank/DDBJ databases">
        <title>Complete Genome of Trichothecium roseum strain YXFP-22015, a Plant Pathogen Isolated from Citrus.</title>
        <authorList>
            <person name="Wang Y."/>
            <person name="Zhu L."/>
        </authorList>
    </citation>
    <scope>NUCLEOTIDE SEQUENCE</scope>
    <source>
        <strain evidence="1">YXFP-22015</strain>
    </source>
</reference>
<comment type="caution">
    <text evidence="1">The sequence shown here is derived from an EMBL/GenBank/DDBJ whole genome shotgun (WGS) entry which is preliminary data.</text>
</comment>
<evidence type="ECO:0000313" key="2">
    <source>
        <dbReference type="Proteomes" id="UP001163324"/>
    </source>
</evidence>
<gene>
    <name evidence="1" type="ORF">N3K66_007585</name>
</gene>
<protein>
    <submittedName>
        <fullName evidence="1">Uncharacterized protein</fullName>
    </submittedName>
</protein>
<keyword evidence="2" id="KW-1185">Reference proteome</keyword>
<name>A0ACC0UW22_9HYPO</name>